<evidence type="ECO:0000256" key="1">
    <source>
        <dbReference type="ARBA" id="ARBA00004651"/>
    </source>
</evidence>
<dbReference type="PANTHER" id="PTHR30353:SF0">
    <property type="entry name" value="TRANSMEMBRANE PROTEIN"/>
    <property type="match status" value="1"/>
</dbReference>
<dbReference type="PANTHER" id="PTHR30353">
    <property type="entry name" value="INNER MEMBRANE PROTEIN DEDA-RELATED"/>
    <property type="match status" value="1"/>
</dbReference>
<comment type="subcellular location">
    <subcellularLocation>
        <location evidence="1 7">Cell membrane</location>
        <topology evidence="1 7">Multi-pass membrane protein</topology>
    </subcellularLocation>
</comment>
<proteinExistence type="inferred from homology"/>
<feature type="domain" description="VTT" evidence="8">
    <location>
        <begin position="42"/>
        <end position="169"/>
    </location>
</feature>
<evidence type="ECO:0000256" key="7">
    <source>
        <dbReference type="RuleBase" id="RU367016"/>
    </source>
</evidence>
<comment type="similarity">
    <text evidence="2 7">Belongs to the DedA family.</text>
</comment>
<keyword evidence="5 7" id="KW-1133">Transmembrane helix</keyword>
<evidence type="ECO:0000313" key="10">
    <source>
        <dbReference type="Proteomes" id="UP000309594"/>
    </source>
</evidence>
<accession>A0A4U1G070</accession>
<dbReference type="RefSeq" id="WP_136881786.1">
    <property type="nucleotide sequence ID" value="NZ_SWDX01000011.1"/>
</dbReference>
<dbReference type="Pfam" id="PF09335">
    <property type="entry name" value="VTT_dom"/>
    <property type="match status" value="1"/>
</dbReference>
<dbReference type="AlphaFoldDB" id="A0A4U1G070"/>
<feature type="transmembrane region" description="Helical" evidence="7">
    <location>
        <begin position="149"/>
        <end position="170"/>
    </location>
</feature>
<keyword evidence="6 7" id="KW-0472">Membrane</keyword>
<evidence type="ECO:0000256" key="5">
    <source>
        <dbReference type="ARBA" id="ARBA00022989"/>
    </source>
</evidence>
<dbReference type="EMBL" id="SWDX01000011">
    <property type="protein sequence ID" value="TKC56855.1"/>
    <property type="molecule type" value="Genomic_DNA"/>
</dbReference>
<keyword evidence="3 7" id="KW-1003">Cell membrane</keyword>
<dbReference type="InterPro" id="IPR032816">
    <property type="entry name" value="VTT_dom"/>
</dbReference>
<evidence type="ECO:0000256" key="6">
    <source>
        <dbReference type="ARBA" id="ARBA00023136"/>
    </source>
</evidence>
<keyword evidence="4 7" id="KW-0812">Transmembrane</keyword>
<evidence type="ECO:0000256" key="4">
    <source>
        <dbReference type="ARBA" id="ARBA00022692"/>
    </source>
</evidence>
<reference evidence="9 10" key="1">
    <citation type="submission" date="2019-04" db="EMBL/GenBank/DDBJ databases">
        <title>Pedobacter sp. RP-1-16 sp. nov., isolated from Arctic soil.</title>
        <authorList>
            <person name="Dahal R.H."/>
            <person name="Kim D.-U."/>
        </authorList>
    </citation>
    <scope>NUCLEOTIDE SEQUENCE [LARGE SCALE GENOMIC DNA]</scope>
    <source>
        <strain evidence="9 10">RP-1-16</strain>
    </source>
</reference>
<evidence type="ECO:0000256" key="2">
    <source>
        <dbReference type="ARBA" id="ARBA00010792"/>
    </source>
</evidence>
<feature type="transmembrane region" description="Helical" evidence="7">
    <location>
        <begin position="21"/>
        <end position="42"/>
    </location>
</feature>
<comment type="caution">
    <text evidence="9">The sequence shown here is derived from an EMBL/GenBank/DDBJ whole genome shotgun (WGS) entry which is preliminary data.</text>
</comment>
<protein>
    <submittedName>
        <fullName evidence="9">DedA family protein</fullName>
    </submittedName>
</protein>
<gene>
    <name evidence="9" type="ORF">FBD94_21900</name>
</gene>
<name>A0A4U1G070_9SPHI</name>
<evidence type="ECO:0000313" key="9">
    <source>
        <dbReference type="EMBL" id="TKC56855.1"/>
    </source>
</evidence>
<sequence>MHDFWTTLQHFIDPEKLLREGGFYVVMFVIFAETGLFFGFFLPGDYLLFLAGMFVATGKLDVNIYVLIFGLCVSAVSGNFVGYWFGRKTGPVLYHRKESFFFKRRYLKAAEEYYNKQGAFALIMGRFVPIVRTFAPIFAGVVKLDFKRFALYNVAGALIWIASLTLLGYFLGKRFEKEINDYLLYIIIGFIVITSIPLIYTFVKKKVVKDGNDELSNTEQ</sequence>
<feature type="transmembrane region" description="Helical" evidence="7">
    <location>
        <begin position="182"/>
        <end position="203"/>
    </location>
</feature>
<evidence type="ECO:0000259" key="8">
    <source>
        <dbReference type="Pfam" id="PF09335"/>
    </source>
</evidence>
<organism evidence="9 10">
    <name type="scientific">Pedobacter hiemivivus</name>
    <dbReference type="NCBI Taxonomy" id="2530454"/>
    <lineage>
        <taxon>Bacteria</taxon>
        <taxon>Pseudomonadati</taxon>
        <taxon>Bacteroidota</taxon>
        <taxon>Sphingobacteriia</taxon>
        <taxon>Sphingobacteriales</taxon>
        <taxon>Sphingobacteriaceae</taxon>
        <taxon>Pedobacter</taxon>
    </lineage>
</organism>
<evidence type="ECO:0000256" key="3">
    <source>
        <dbReference type="ARBA" id="ARBA00022475"/>
    </source>
</evidence>
<dbReference type="InterPro" id="IPR032818">
    <property type="entry name" value="DedA-like"/>
</dbReference>
<dbReference type="Proteomes" id="UP000309594">
    <property type="component" value="Unassembled WGS sequence"/>
</dbReference>
<dbReference type="GO" id="GO:0005886">
    <property type="term" value="C:plasma membrane"/>
    <property type="evidence" value="ECO:0007669"/>
    <property type="project" value="UniProtKB-SubCell"/>
</dbReference>
<feature type="transmembrane region" description="Helical" evidence="7">
    <location>
        <begin position="62"/>
        <end position="86"/>
    </location>
</feature>